<keyword evidence="3" id="KW-0106">Calcium</keyword>
<dbReference type="EMBL" id="GL833152">
    <property type="protein sequence ID" value="EGB04356.1"/>
    <property type="molecule type" value="Genomic_DNA"/>
</dbReference>
<dbReference type="InterPro" id="IPR039647">
    <property type="entry name" value="EF_hand_pair_protein_CML-like"/>
</dbReference>
<dbReference type="Gene3D" id="1.10.238.10">
    <property type="entry name" value="EF-hand"/>
    <property type="match status" value="2"/>
</dbReference>
<dbReference type="Proteomes" id="UP000002729">
    <property type="component" value="Unassembled WGS sequence"/>
</dbReference>
<dbReference type="PROSITE" id="PS50222">
    <property type="entry name" value="EF_HAND_2"/>
    <property type="match status" value="2"/>
</dbReference>
<dbReference type="InterPro" id="IPR018247">
    <property type="entry name" value="EF_Hand_1_Ca_BS"/>
</dbReference>
<feature type="domain" description="EF-hand" evidence="4">
    <location>
        <begin position="457"/>
        <end position="492"/>
    </location>
</feature>
<dbReference type="AlphaFoldDB" id="F0YKJ9"/>
<proteinExistence type="predicted"/>
<accession>F0YKJ9</accession>
<dbReference type="PANTHER" id="PTHR10891">
    <property type="entry name" value="EF-HAND CALCIUM-BINDING DOMAIN CONTAINING PROTEIN"/>
    <property type="match status" value="1"/>
</dbReference>
<evidence type="ECO:0000256" key="1">
    <source>
        <dbReference type="ARBA" id="ARBA00022723"/>
    </source>
</evidence>
<reference evidence="5 6" key="1">
    <citation type="journal article" date="2011" name="Proc. Natl. Acad. Sci. U.S.A.">
        <title>Niche of harmful alga Aureococcus anophagefferens revealed through ecogenomics.</title>
        <authorList>
            <person name="Gobler C.J."/>
            <person name="Berry D.L."/>
            <person name="Dyhrman S.T."/>
            <person name="Wilhelm S.W."/>
            <person name="Salamov A."/>
            <person name="Lobanov A.V."/>
            <person name="Zhang Y."/>
            <person name="Collier J.L."/>
            <person name="Wurch L.L."/>
            <person name="Kustka A.B."/>
            <person name="Dill B.D."/>
            <person name="Shah M."/>
            <person name="VerBerkmoes N.C."/>
            <person name="Kuo A."/>
            <person name="Terry A."/>
            <person name="Pangilinan J."/>
            <person name="Lindquist E.A."/>
            <person name="Lucas S."/>
            <person name="Paulsen I.T."/>
            <person name="Hattenrath-Lehmann T.K."/>
            <person name="Talmage S.C."/>
            <person name="Walker E.A."/>
            <person name="Koch F."/>
            <person name="Burson A.M."/>
            <person name="Marcoval M.A."/>
            <person name="Tang Y.Z."/>
            <person name="Lecleir G.R."/>
            <person name="Coyne K.J."/>
            <person name="Berg G.M."/>
            <person name="Bertrand E.M."/>
            <person name="Saito M.A."/>
            <person name="Gladyshev V.N."/>
            <person name="Grigoriev I.V."/>
        </authorList>
    </citation>
    <scope>NUCLEOTIDE SEQUENCE [LARGE SCALE GENOMIC DNA]</scope>
    <source>
        <strain evidence="6">CCMP 1984</strain>
    </source>
</reference>
<evidence type="ECO:0000256" key="3">
    <source>
        <dbReference type="ARBA" id="ARBA00022837"/>
    </source>
</evidence>
<dbReference type="GeneID" id="20226142"/>
<sequence>MGNSTSLSLGSPRRLSGSAMDALAEYRATTFDGLRECRETLQELGKEELDEEDFDLVFSLTLADPAEHFKYWKLEPSRAERRWQRAARVAKATSRWKRAAARRPKALADAEASPRRGRLRAKRRRKDVARSMEIFCALYLLCDEACLDAKVAAIHALFDGDGDGYVSASECSRLLVCCFQGLNRATRTTPVVSAATVAALADDVGGDRVSASQLRSFVATRLAGHLAPFLPGQDKGDSTFLPARMVHAYHRRREELCDRALADFLLRSGPARVVDLDVFRGIVRRLPGFPSRGDVDAFAALLDANGGAADGLIGLDEFGDAVAAWVAFAVVDDDASGSLSAAELKFLLWVQAGDDGAEPGAHAVGRALAAMDADASGEIDRLEWLRYAACRDPVTGAARFSRADRAEFEANDRDGSADVSVREVRATFHKNAKDALARLELTEGVFSVETFELLNSLVRAAGDEIMHLVDKDRDGVISFSEYTAAKPIIKQKHDEILNYATGRVAVELESVCSPAREDAALLVGESRDGVAAPISGPPDEVVVDDDVATADVGLVALAIAFLRVPQRGNRSGDHESHAVIRIMWIGKNIVHLKDQMHAPLVGLEAHVAEEDRGVRHRVDGSPQVPGVGDVRLLLRVRAVHGRRRIIPVVIRVAVDQAKALDKITVLGPFDAAVRHAQVCRAHRVAAAAPRRGGPVSIPIVVIALHVPVRRQEREGTKGG</sequence>
<dbReference type="InterPro" id="IPR011992">
    <property type="entry name" value="EF-hand-dom_pair"/>
</dbReference>
<dbReference type="Pfam" id="PF13202">
    <property type="entry name" value="EF-hand_5"/>
    <property type="match status" value="1"/>
</dbReference>
<evidence type="ECO:0000313" key="5">
    <source>
        <dbReference type="EMBL" id="EGB04356.1"/>
    </source>
</evidence>
<dbReference type="GO" id="GO:0005509">
    <property type="term" value="F:calcium ion binding"/>
    <property type="evidence" value="ECO:0007669"/>
    <property type="project" value="InterPro"/>
</dbReference>
<dbReference type="KEGG" id="aaf:AURANDRAFT_67259"/>
<evidence type="ECO:0000313" key="6">
    <source>
        <dbReference type="Proteomes" id="UP000002729"/>
    </source>
</evidence>
<feature type="domain" description="EF-hand" evidence="4">
    <location>
        <begin position="146"/>
        <end position="181"/>
    </location>
</feature>
<name>F0YKJ9_AURAN</name>
<evidence type="ECO:0000259" key="4">
    <source>
        <dbReference type="PROSITE" id="PS50222"/>
    </source>
</evidence>
<dbReference type="SUPFAM" id="SSF47473">
    <property type="entry name" value="EF-hand"/>
    <property type="match status" value="2"/>
</dbReference>
<protein>
    <recommendedName>
        <fullName evidence="4">EF-hand domain-containing protein</fullName>
    </recommendedName>
</protein>
<dbReference type="InParanoid" id="F0YKJ9"/>
<organism evidence="6">
    <name type="scientific">Aureococcus anophagefferens</name>
    <name type="common">Harmful bloom alga</name>
    <dbReference type="NCBI Taxonomy" id="44056"/>
    <lineage>
        <taxon>Eukaryota</taxon>
        <taxon>Sar</taxon>
        <taxon>Stramenopiles</taxon>
        <taxon>Ochrophyta</taxon>
        <taxon>Pelagophyceae</taxon>
        <taxon>Pelagomonadales</taxon>
        <taxon>Pelagomonadaceae</taxon>
        <taxon>Aureococcus</taxon>
    </lineage>
</organism>
<dbReference type="SMART" id="SM00054">
    <property type="entry name" value="EFh"/>
    <property type="match status" value="4"/>
</dbReference>
<dbReference type="PROSITE" id="PS00018">
    <property type="entry name" value="EF_HAND_1"/>
    <property type="match status" value="3"/>
</dbReference>
<gene>
    <name evidence="5" type="ORF">AURANDRAFT_67259</name>
</gene>
<dbReference type="InterPro" id="IPR002048">
    <property type="entry name" value="EF_hand_dom"/>
</dbReference>
<dbReference type="RefSeq" id="XP_009040914.1">
    <property type="nucleotide sequence ID" value="XM_009042666.1"/>
</dbReference>
<keyword evidence="6" id="KW-1185">Reference proteome</keyword>
<keyword evidence="1" id="KW-0479">Metal-binding</keyword>
<evidence type="ECO:0000256" key="2">
    <source>
        <dbReference type="ARBA" id="ARBA00022737"/>
    </source>
</evidence>
<keyword evidence="2" id="KW-0677">Repeat</keyword>
<dbReference type="eggNOG" id="ENOG502RXDP">
    <property type="taxonomic scope" value="Eukaryota"/>
</dbReference>